<dbReference type="PANTHER" id="PTHR23502">
    <property type="entry name" value="MAJOR FACILITATOR SUPERFAMILY"/>
    <property type="match status" value="1"/>
</dbReference>
<keyword evidence="3 7" id="KW-0812">Transmembrane</keyword>
<dbReference type="RefSeq" id="XP_064765540.1">
    <property type="nucleotide sequence ID" value="XM_064915573.1"/>
</dbReference>
<dbReference type="Proteomes" id="UP001498771">
    <property type="component" value="Unassembled WGS sequence"/>
</dbReference>
<keyword evidence="4 7" id="KW-1133">Transmembrane helix</keyword>
<comment type="similarity">
    <text evidence="2">Belongs to the major facilitator superfamily.</text>
</comment>
<feature type="transmembrane region" description="Helical" evidence="7">
    <location>
        <begin position="346"/>
        <end position="367"/>
    </location>
</feature>
<evidence type="ECO:0000256" key="1">
    <source>
        <dbReference type="ARBA" id="ARBA00004141"/>
    </source>
</evidence>
<dbReference type="Gene3D" id="1.20.1250.20">
    <property type="entry name" value="MFS general substrate transporter like domains"/>
    <property type="match status" value="1"/>
</dbReference>
<feature type="transmembrane region" description="Helical" evidence="7">
    <location>
        <begin position="388"/>
        <end position="407"/>
    </location>
</feature>
<feature type="transmembrane region" description="Helical" evidence="7">
    <location>
        <begin position="301"/>
        <end position="326"/>
    </location>
</feature>
<sequence length="515" mass="56148">MDTSHPFHDSKANAVRPSPLDDVDQPVFHDKKSVVSSTHSVESCEIEPLDPEIVSWDGPDDPTNPMNFSHARKLSIVFTVSSLTFSVAVASSMFSPGVPSLMKEFNQTSSVLSSLIVSIYVLGFAVGPLFIAPLSEMYGRSILYRISTVIFAALTLACGECNSFAAIFVLRFLCGTFGSTSFALGSGSVADVTPVEKRGRYTSIYNIGPVLGPAVGPVAGAFLSAISWRWVFRVLGILAACLAIMCFFTLPETYGPYLLLRKARQLRRETGNDRLRTIYEDRMGTTPRARFVRNIIRPMKLLMFSPIVQILSLFVATTYGMFYLLFTTFTEVFEVQYGWASNIVGLSYIGLSLGSLLALTIIIIYSDKILLVLAERSKSKQCIPEHRLPILIFLAPTLPVGLVVYGWGVYCKAHWIVPLVGTFLIGVGVLSTFSPTINYLVDAHGIYAASAASASIAVRSLGGAFLPLSGPALYRSLGYGWGNTLLGLIVLIWLPVPILLYMKGAALRARFNPSL</sequence>
<dbReference type="GeneID" id="90041085"/>
<feature type="transmembrane region" description="Helical" evidence="7">
    <location>
        <begin position="74"/>
        <end position="95"/>
    </location>
</feature>
<proteinExistence type="inferred from homology"/>
<feature type="transmembrane region" description="Helical" evidence="7">
    <location>
        <begin position="204"/>
        <end position="228"/>
    </location>
</feature>
<feature type="transmembrane region" description="Helical" evidence="7">
    <location>
        <begin position="445"/>
        <end position="468"/>
    </location>
</feature>
<dbReference type="EMBL" id="JBBJBU010000016">
    <property type="protein sequence ID" value="KAK7202507.1"/>
    <property type="molecule type" value="Genomic_DNA"/>
</dbReference>
<evidence type="ECO:0000256" key="2">
    <source>
        <dbReference type="ARBA" id="ARBA00008335"/>
    </source>
</evidence>
<evidence type="ECO:0000313" key="10">
    <source>
        <dbReference type="Proteomes" id="UP001498771"/>
    </source>
</evidence>
<dbReference type="PROSITE" id="PS50850">
    <property type="entry name" value="MFS"/>
    <property type="match status" value="1"/>
</dbReference>
<keyword evidence="10" id="KW-1185">Reference proteome</keyword>
<dbReference type="InterPro" id="IPR011701">
    <property type="entry name" value="MFS"/>
</dbReference>
<gene>
    <name evidence="9" type="ORF">BZA70DRAFT_96483</name>
</gene>
<feature type="domain" description="Major facilitator superfamily (MFS) profile" evidence="8">
    <location>
        <begin position="76"/>
        <end position="505"/>
    </location>
</feature>
<keyword evidence="5 7" id="KW-0472">Membrane</keyword>
<feature type="region of interest" description="Disordered" evidence="6">
    <location>
        <begin position="1"/>
        <end position="22"/>
    </location>
</feature>
<comment type="subcellular location">
    <subcellularLocation>
        <location evidence="1">Membrane</location>
        <topology evidence="1">Multi-pass membrane protein</topology>
    </subcellularLocation>
</comment>
<reference evidence="9 10" key="1">
    <citation type="submission" date="2024-03" db="EMBL/GenBank/DDBJ databases">
        <title>Genome-scale model development and genomic sequencing of the oleaginous clade Lipomyces.</title>
        <authorList>
            <consortium name="Lawrence Berkeley National Laboratory"/>
            <person name="Czajka J.J."/>
            <person name="Han Y."/>
            <person name="Kim J."/>
            <person name="Mondo S.J."/>
            <person name="Hofstad B.A."/>
            <person name="Robles A."/>
            <person name="Haridas S."/>
            <person name="Riley R."/>
            <person name="LaButti K."/>
            <person name="Pangilinan J."/>
            <person name="Andreopoulos W."/>
            <person name="Lipzen A."/>
            <person name="Yan J."/>
            <person name="Wang M."/>
            <person name="Ng V."/>
            <person name="Grigoriev I.V."/>
            <person name="Spatafora J.W."/>
            <person name="Magnuson J.K."/>
            <person name="Baker S.E."/>
            <person name="Pomraning K.R."/>
        </authorList>
    </citation>
    <scope>NUCLEOTIDE SEQUENCE [LARGE SCALE GENOMIC DNA]</scope>
    <source>
        <strain evidence="9 10">Phaff 52-87</strain>
    </source>
</reference>
<feature type="transmembrane region" description="Helical" evidence="7">
    <location>
        <begin position="413"/>
        <end position="433"/>
    </location>
</feature>
<dbReference type="CDD" id="cd17323">
    <property type="entry name" value="MFS_Tpo1_MDR_like"/>
    <property type="match status" value="1"/>
</dbReference>
<evidence type="ECO:0000256" key="7">
    <source>
        <dbReference type="SAM" id="Phobius"/>
    </source>
</evidence>
<evidence type="ECO:0000256" key="3">
    <source>
        <dbReference type="ARBA" id="ARBA00022692"/>
    </source>
</evidence>
<feature type="transmembrane region" description="Helical" evidence="7">
    <location>
        <begin position="234"/>
        <end position="260"/>
    </location>
</feature>
<dbReference type="InterPro" id="IPR036259">
    <property type="entry name" value="MFS_trans_sf"/>
</dbReference>
<feature type="transmembrane region" description="Helical" evidence="7">
    <location>
        <begin position="480"/>
        <end position="502"/>
    </location>
</feature>
<name>A0ABR1EY17_9ASCO</name>
<organism evidence="9 10">
    <name type="scientific">Myxozyma melibiosi</name>
    <dbReference type="NCBI Taxonomy" id="54550"/>
    <lineage>
        <taxon>Eukaryota</taxon>
        <taxon>Fungi</taxon>
        <taxon>Dikarya</taxon>
        <taxon>Ascomycota</taxon>
        <taxon>Saccharomycotina</taxon>
        <taxon>Lipomycetes</taxon>
        <taxon>Lipomycetales</taxon>
        <taxon>Lipomycetaceae</taxon>
        <taxon>Myxozyma</taxon>
    </lineage>
</organism>
<protein>
    <submittedName>
        <fullName evidence="9">Bicyclomycin resistance protein</fullName>
    </submittedName>
</protein>
<dbReference type="SUPFAM" id="SSF103473">
    <property type="entry name" value="MFS general substrate transporter"/>
    <property type="match status" value="1"/>
</dbReference>
<feature type="compositionally biased region" description="Basic and acidic residues" evidence="6">
    <location>
        <begin position="1"/>
        <end position="11"/>
    </location>
</feature>
<evidence type="ECO:0000259" key="8">
    <source>
        <dbReference type="PROSITE" id="PS50850"/>
    </source>
</evidence>
<evidence type="ECO:0000313" key="9">
    <source>
        <dbReference type="EMBL" id="KAK7202507.1"/>
    </source>
</evidence>
<comment type="caution">
    <text evidence="9">The sequence shown here is derived from an EMBL/GenBank/DDBJ whole genome shotgun (WGS) entry which is preliminary data.</text>
</comment>
<dbReference type="InterPro" id="IPR020846">
    <property type="entry name" value="MFS_dom"/>
</dbReference>
<feature type="transmembrane region" description="Helical" evidence="7">
    <location>
        <begin position="115"/>
        <end position="135"/>
    </location>
</feature>
<evidence type="ECO:0000256" key="6">
    <source>
        <dbReference type="SAM" id="MobiDB-lite"/>
    </source>
</evidence>
<accession>A0ABR1EY17</accession>
<evidence type="ECO:0000256" key="5">
    <source>
        <dbReference type="ARBA" id="ARBA00023136"/>
    </source>
</evidence>
<dbReference type="PANTHER" id="PTHR23502:SF68">
    <property type="entry name" value="MULTIDRUG TRANSPORTER, PUTATIVE (AFU_ORTHOLOGUE AFUA_3G01120)-RELATED"/>
    <property type="match status" value="1"/>
</dbReference>
<evidence type="ECO:0000256" key="4">
    <source>
        <dbReference type="ARBA" id="ARBA00022989"/>
    </source>
</evidence>
<dbReference type="Pfam" id="PF07690">
    <property type="entry name" value="MFS_1"/>
    <property type="match status" value="1"/>
</dbReference>